<name>A0ABN0XNP7_9ACTN</name>
<keyword evidence="3" id="KW-1185">Reference proteome</keyword>
<keyword evidence="1" id="KW-0472">Membrane</keyword>
<evidence type="ECO:0000256" key="1">
    <source>
        <dbReference type="SAM" id="Phobius"/>
    </source>
</evidence>
<feature type="transmembrane region" description="Helical" evidence="1">
    <location>
        <begin position="14"/>
        <end position="33"/>
    </location>
</feature>
<protein>
    <submittedName>
        <fullName evidence="2">Uncharacterized protein</fullName>
    </submittedName>
</protein>
<dbReference type="Proteomes" id="UP001500063">
    <property type="component" value="Unassembled WGS sequence"/>
</dbReference>
<reference evidence="2 3" key="1">
    <citation type="journal article" date="2019" name="Int. J. Syst. Evol. Microbiol.">
        <title>The Global Catalogue of Microorganisms (GCM) 10K type strain sequencing project: providing services to taxonomists for standard genome sequencing and annotation.</title>
        <authorList>
            <consortium name="The Broad Institute Genomics Platform"/>
            <consortium name="The Broad Institute Genome Sequencing Center for Infectious Disease"/>
            <person name="Wu L."/>
            <person name="Ma J."/>
        </authorList>
    </citation>
    <scope>NUCLEOTIDE SEQUENCE [LARGE SCALE GENOMIC DNA]</scope>
    <source>
        <strain evidence="2 3">JCM 4565</strain>
    </source>
</reference>
<sequence length="94" mass="9936">MITETRSTADRSTALRAAAFGMFPMAIALIVMSTQLSDGSGVTSYIVRGSAAFIVLCAIGMLTASARGDRDAARRERDRAALDALEPLRTADGR</sequence>
<evidence type="ECO:0000313" key="3">
    <source>
        <dbReference type="Proteomes" id="UP001500063"/>
    </source>
</evidence>
<organism evidence="2 3">
    <name type="scientific">Streptomyces blastmyceticus</name>
    <dbReference type="NCBI Taxonomy" id="68180"/>
    <lineage>
        <taxon>Bacteria</taxon>
        <taxon>Bacillati</taxon>
        <taxon>Actinomycetota</taxon>
        <taxon>Actinomycetes</taxon>
        <taxon>Kitasatosporales</taxon>
        <taxon>Streptomycetaceae</taxon>
        <taxon>Streptomyces</taxon>
    </lineage>
</organism>
<accession>A0ABN0XNP7</accession>
<comment type="caution">
    <text evidence="2">The sequence shown here is derived from an EMBL/GenBank/DDBJ whole genome shotgun (WGS) entry which is preliminary data.</text>
</comment>
<gene>
    <name evidence="2" type="ORF">GCM10010319_53090</name>
</gene>
<keyword evidence="1" id="KW-1133">Transmembrane helix</keyword>
<keyword evidence="1" id="KW-0812">Transmembrane</keyword>
<evidence type="ECO:0000313" key="2">
    <source>
        <dbReference type="EMBL" id="GAA0368549.1"/>
    </source>
</evidence>
<dbReference type="EMBL" id="BAAABW010000026">
    <property type="protein sequence ID" value="GAA0368549.1"/>
    <property type="molecule type" value="Genomic_DNA"/>
</dbReference>
<feature type="transmembrane region" description="Helical" evidence="1">
    <location>
        <begin position="45"/>
        <end position="66"/>
    </location>
</feature>
<proteinExistence type="predicted"/>
<dbReference type="RefSeq" id="WP_301891453.1">
    <property type="nucleotide sequence ID" value="NZ_BAAABW010000026.1"/>
</dbReference>